<keyword evidence="4" id="KW-1185">Reference proteome</keyword>
<feature type="signal peptide" evidence="1">
    <location>
        <begin position="1"/>
        <end position="21"/>
    </location>
</feature>
<evidence type="ECO:0000313" key="4">
    <source>
        <dbReference type="Proteomes" id="UP000199021"/>
    </source>
</evidence>
<feature type="domain" description="Phosphatidic acid phosphatase type 2/haloperoxidase" evidence="2">
    <location>
        <begin position="152"/>
        <end position="260"/>
    </location>
</feature>
<dbReference type="RefSeq" id="WP_090171807.1">
    <property type="nucleotide sequence ID" value="NZ_FOFB01000025.1"/>
</dbReference>
<sequence>MKVFPFAVLAALLPISLFAQKTDEDTYDPKTEKVYRVNPWVSGGVGVGGMLISTIGIDRLREKEGFTLDELNALNRDDVPGFDRYGLSRDPEKREASEEVSDYIFNASILLPLTLFTHKKFRKDWLDITTLYIEAHALSGNTYAWTPLGPTFNDRIRPVAYYPEVDFGLRSQGNSRNSFFSGHVSTTAVGTFFFAKVLSDYNPQWTGGQRALAFGLASIPPIFAGVQRVRALKHFPSDSVAGLAVGAFFGIMTPQIHKNWQRKHRTRLSVGGSYGDGAGSGGLVLTF</sequence>
<dbReference type="AlphaFoldDB" id="A0A1H9LRR0"/>
<protein>
    <submittedName>
        <fullName evidence="3">Membrane-associated phospholipid phosphatase</fullName>
    </submittedName>
</protein>
<accession>A0A1H9LRR0</accession>
<dbReference type="STRING" id="478744.SAMN05444359_12544"/>
<gene>
    <name evidence="3" type="ORF">SAMN05444359_12544</name>
</gene>
<dbReference type="Proteomes" id="UP000199021">
    <property type="component" value="Unassembled WGS sequence"/>
</dbReference>
<dbReference type="Gene3D" id="1.20.144.10">
    <property type="entry name" value="Phosphatidic acid phosphatase type 2/haloperoxidase"/>
    <property type="match status" value="1"/>
</dbReference>
<proteinExistence type="predicted"/>
<dbReference type="Pfam" id="PF01569">
    <property type="entry name" value="PAP2"/>
    <property type="match status" value="1"/>
</dbReference>
<evidence type="ECO:0000256" key="1">
    <source>
        <dbReference type="SAM" id="SignalP"/>
    </source>
</evidence>
<evidence type="ECO:0000259" key="2">
    <source>
        <dbReference type="Pfam" id="PF01569"/>
    </source>
</evidence>
<organism evidence="3 4">
    <name type="scientific">Neolewinella agarilytica</name>
    <dbReference type="NCBI Taxonomy" id="478744"/>
    <lineage>
        <taxon>Bacteria</taxon>
        <taxon>Pseudomonadati</taxon>
        <taxon>Bacteroidota</taxon>
        <taxon>Saprospiria</taxon>
        <taxon>Saprospirales</taxon>
        <taxon>Lewinellaceae</taxon>
        <taxon>Neolewinella</taxon>
    </lineage>
</organism>
<dbReference type="SUPFAM" id="SSF48317">
    <property type="entry name" value="Acid phosphatase/Vanadium-dependent haloperoxidase"/>
    <property type="match status" value="1"/>
</dbReference>
<evidence type="ECO:0000313" key="3">
    <source>
        <dbReference type="EMBL" id="SER14090.1"/>
    </source>
</evidence>
<dbReference type="CDD" id="cd01610">
    <property type="entry name" value="PAP2_like"/>
    <property type="match status" value="1"/>
</dbReference>
<dbReference type="InterPro" id="IPR000326">
    <property type="entry name" value="PAP2/HPO"/>
</dbReference>
<keyword evidence="1" id="KW-0732">Signal</keyword>
<dbReference type="OrthoDB" id="9806134at2"/>
<dbReference type="InParanoid" id="A0A1H9LRR0"/>
<dbReference type="InterPro" id="IPR036938">
    <property type="entry name" value="PAP2/HPO_sf"/>
</dbReference>
<dbReference type="EMBL" id="FOFB01000025">
    <property type="protein sequence ID" value="SER14090.1"/>
    <property type="molecule type" value="Genomic_DNA"/>
</dbReference>
<reference evidence="4" key="1">
    <citation type="submission" date="2016-10" db="EMBL/GenBank/DDBJ databases">
        <authorList>
            <person name="Varghese N."/>
            <person name="Submissions S."/>
        </authorList>
    </citation>
    <scope>NUCLEOTIDE SEQUENCE [LARGE SCALE GENOMIC DNA]</scope>
    <source>
        <strain evidence="4">DSM 24740</strain>
    </source>
</reference>
<feature type="chain" id="PRO_5011617360" evidence="1">
    <location>
        <begin position="22"/>
        <end position="287"/>
    </location>
</feature>
<name>A0A1H9LRR0_9BACT</name>